<accession>A0A0A9GYA9</accession>
<proteinExistence type="predicted"/>
<protein>
    <submittedName>
        <fullName evidence="2">Uncharacterized protein</fullName>
    </submittedName>
</protein>
<dbReference type="AlphaFoldDB" id="A0A0A9GYA9"/>
<dbReference type="EMBL" id="GBRH01169367">
    <property type="protein sequence ID" value="JAE28529.1"/>
    <property type="molecule type" value="Transcribed_RNA"/>
</dbReference>
<sequence>MAARRGAGTGSGGRRGGRWGWAAASQCGPG</sequence>
<evidence type="ECO:0000256" key="1">
    <source>
        <dbReference type="SAM" id="MobiDB-lite"/>
    </source>
</evidence>
<feature type="compositionally biased region" description="Low complexity" evidence="1">
    <location>
        <begin position="20"/>
        <end position="30"/>
    </location>
</feature>
<reference evidence="2" key="1">
    <citation type="submission" date="2014-09" db="EMBL/GenBank/DDBJ databases">
        <authorList>
            <person name="Magalhaes I.L.F."/>
            <person name="Oliveira U."/>
            <person name="Santos F.R."/>
            <person name="Vidigal T.H.D.A."/>
            <person name="Brescovit A.D."/>
            <person name="Santos A.J."/>
        </authorList>
    </citation>
    <scope>NUCLEOTIDE SEQUENCE</scope>
    <source>
        <tissue evidence="2">Shoot tissue taken approximately 20 cm above the soil surface</tissue>
    </source>
</reference>
<name>A0A0A9GYA9_ARUDO</name>
<reference evidence="2" key="2">
    <citation type="journal article" date="2015" name="Data Brief">
        <title>Shoot transcriptome of the giant reed, Arundo donax.</title>
        <authorList>
            <person name="Barrero R.A."/>
            <person name="Guerrero F.D."/>
            <person name="Moolhuijzen P."/>
            <person name="Goolsby J.A."/>
            <person name="Tidwell J."/>
            <person name="Bellgard S.E."/>
            <person name="Bellgard M.I."/>
        </authorList>
    </citation>
    <scope>NUCLEOTIDE SEQUENCE</scope>
    <source>
        <tissue evidence="2">Shoot tissue taken approximately 20 cm above the soil surface</tissue>
    </source>
</reference>
<evidence type="ECO:0000313" key="2">
    <source>
        <dbReference type="EMBL" id="JAE28529.1"/>
    </source>
</evidence>
<organism evidence="2">
    <name type="scientific">Arundo donax</name>
    <name type="common">Giant reed</name>
    <name type="synonym">Donax arundinaceus</name>
    <dbReference type="NCBI Taxonomy" id="35708"/>
    <lineage>
        <taxon>Eukaryota</taxon>
        <taxon>Viridiplantae</taxon>
        <taxon>Streptophyta</taxon>
        <taxon>Embryophyta</taxon>
        <taxon>Tracheophyta</taxon>
        <taxon>Spermatophyta</taxon>
        <taxon>Magnoliopsida</taxon>
        <taxon>Liliopsida</taxon>
        <taxon>Poales</taxon>
        <taxon>Poaceae</taxon>
        <taxon>PACMAD clade</taxon>
        <taxon>Arundinoideae</taxon>
        <taxon>Arundineae</taxon>
        <taxon>Arundo</taxon>
    </lineage>
</organism>
<feature type="region of interest" description="Disordered" evidence="1">
    <location>
        <begin position="1"/>
        <end position="30"/>
    </location>
</feature>